<dbReference type="InterPro" id="IPR019606">
    <property type="entry name" value="GerMN"/>
</dbReference>
<protein>
    <submittedName>
        <fullName evidence="4">Sporulation protein</fullName>
    </submittedName>
</protein>
<dbReference type="Proteomes" id="UP000322524">
    <property type="component" value="Unassembled WGS sequence"/>
</dbReference>
<keyword evidence="2" id="KW-0732">Signal</keyword>
<name>A0A5D4T2X5_9BACI</name>
<evidence type="ECO:0000256" key="2">
    <source>
        <dbReference type="SAM" id="SignalP"/>
    </source>
</evidence>
<gene>
    <name evidence="4" type="ORF">FZC76_08615</name>
</gene>
<feature type="chain" id="PRO_5039576573" evidence="2">
    <location>
        <begin position="22"/>
        <end position="362"/>
    </location>
</feature>
<reference evidence="4 5" key="1">
    <citation type="submission" date="2019-08" db="EMBL/GenBank/DDBJ databases">
        <title>Bacillus genomes from the desert of Cuatro Cienegas, Coahuila.</title>
        <authorList>
            <person name="Olmedo-Alvarez G."/>
        </authorList>
    </citation>
    <scope>NUCLEOTIDE SEQUENCE [LARGE SCALE GENOMIC DNA]</scope>
    <source>
        <strain evidence="4 5">CH28_1T</strain>
    </source>
</reference>
<dbReference type="Pfam" id="PF10646">
    <property type="entry name" value="Germane"/>
    <property type="match status" value="2"/>
</dbReference>
<feature type="signal peptide" evidence="2">
    <location>
        <begin position="1"/>
        <end position="21"/>
    </location>
</feature>
<feature type="domain" description="GerMN" evidence="3">
    <location>
        <begin position="254"/>
        <end position="342"/>
    </location>
</feature>
<dbReference type="EMBL" id="VTEV01000003">
    <property type="protein sequence ID" value="TYS68978.1"/>
    <property type="molecule type" value="Genomic_DNA"/>
</dbReference>
<dbReference type="STRING" id="79883.GCA_001636495_01738"/>
<evidence type="ECO:0000256" key="1">
    <source>
        <dbReference type="SAM" id="MobiDB-lite"/>
    </source>
</evidence>
<comment type="caution">
    <text evidence="4">The sequence shown here is derived from an EMBL/GenBank/DDBJ whole genome shotgun (WGS) entry which is preliminary data.</text>
</comment>
<dbReference type="PROSITE" id="PS51257">
    <property type="entry name" value="PROKAR_LIPOPROTEIN"/>
    <property type="match status" value="1"/>
</dbReference>
<dbReference type="RefSeq" id="WP_148987821.1">
    <property type="nucleotide sequence ID" value="NZ_VTEV01000003.1"/>
</dbReference>
<evidence type="ECO:0000313" key="4">
    <source>
        <dbReference type="EMBL" id="TYS68978.1"/>
    </source>
</evidence>
<sequence>MSHKKVKLTAAAVLASSVLLSGCGLFGGDEQAEKEEDIPQDVSYVDDAASETGAENEETTGEETDGEEATVSENVQRELYLIDSNGYVVSQTLELPKTNEVAKQALEYLVAGGPVDELLPNGFRAVLPAGTEVDVNLKEDGTIVADFSKEFANYDGADEERILQAITWTLTQFENVEKVQIMVNGHEQTVMPVNQTPIGDGVSRANGINFNTAEAVDLMSSRAVTLYFMAESSNGEPYYVPVTSRLSLEGKDKFSAIVDALINGPSHTSGLTNDLSNEVALLDEPVLVDGNLVLNFNEAILGLEGRIVSKSIVDSLVLTLTEQTGVDSIAITVDGEGDLMATDGTNISEPVARPEKVNTGRF</sequence>
<dbReference type="SMART" id="SM00909">
    <property type="entry name" value="Germane"/>
    <property type="match status" value="2"/>
</dbReference>
<dbReference type="OrthoDB" id="1715058at2"/>
<proteinExistence type="predicted"/>
<feature type="region of interest" description="Disordered" evidence="1">
    <location>
        <begin position="48"/>
        <end position="70"/>
    </location>
</feature>
<feature type="compositionally biased region" description="Basic and acidic residues" evidence="1">
    <location>
        <begin position="352"/>
        <end position="362"/>
    </location>
</feature>
<organism evidence="4 5">
    <name type="scientific">Sutcliffiella horikoshii</name>
    <dbReference type="NCBI Taxonomy" id="79883"/>
    <lineage>
        <taxon>Bacteria</taxon>
        <taxon>Bacillati</taxon>
        <taxon>Bacillota</taxon>
        <taxon>Bacilli</taxon>
        <taxon>Bacillales</taxon>
        <taxon>Bacillaceae</taxon>
        <taxon>Sutcliffiella</taxon>
    </lineage>
</organism>
<feature type="compositionally biased region" description="Acidic residues" evidence="1">
    <location>
        <begin position="54"/>
        <end position="70"/>
    </location>
</feature>
<evidence type="ECO:0000313" key="5">
    <source>
        <dbReference type="Proteomes" id="UP000322524"/>
    </source>
</evidence>
<accession>A0A5D4T2X5</accession>
<dbReference type="AlphaFoldDB" id="A0A5D4T2X5"/>
<evidence type="ECO:0000259" key="3">
    <source>
        <dbReference type="SMART" id="SM00909"/>
    </source>
</evidence>
<feature type="region of interest" description="Disordered" evidence="1">
    <location>
        <begin position="342"/>
        <end position="362"/>
    </location>
</feature>
<feature type="domain" description="GerMN" evidence="3">
    <location>
        <begin position="102"/>
        <end position="192"/>
    </location>
</feature>